<protein>
    <submittedName>
        <fullName evidence="1">Uncharacterized protein</fullName>
    </submittedName>
</protein>
<dbReference type="STRING" id="754477.Q7C_1087"/>
<organism evidence="1 2">
    <name type="scientific">Methylophaga frappieri (strain ATCC BAA-2434 / DSM 25690 / JAM7)</name>
    <dbReference type="NCBI Taxonomy" id="754477"/>
    <lineage>
        <taxon>Bacteria</taxon>
        <taxon>Pseudomonadati</taxon>
        <taxon>Pseudomonadota</taxon>
        <taxon>Gammaproteobacteria</taxon>
        <taxon>Thiotrichales</taxon>
        <taxon>Piscirickettsiaceae</taxon>
        <taxon>Methylophaga</taxon>
    </lineage>
</organism>
<dbReference type="EMBL" id="CP003380">
    <property type="protein sequence ID" value="AFJ02242.1"/>
    <property type="molecule type" value="Genomic_DNA"/>
</dbReference>
<gene>
    <name evidence="1" type="ordered locus">Q7C_1087</name>
</gene>
<dbReference type="Proteomes" id="UP000009145">
    <property type="component" value="Chromosome"/>
</dbReference>
<dbReference type="AlphaFoldDB" id="I1YH49"/>
<keyword evidence="2" id="KW-1185">Reference proteome</keyword>
<dbReference type="KEGG" id="mec:Q7C_1087"/>
<dbReference type="HOGENOM" id="CLU_3154718_0_0_6"/>
<reference evidence="1 2" key="1">
    <citation type="journal article" date="2012" name="J. Bacteriol.">
        <title>Complete genome sequences of Methylophaga sp. strain JAM1 and Methylophaga sp. strain JAM7.</title>
        <authorList>
            <person name="Villeneuve C."/>
            <person name="Martineau C."/>
            <person name="Mauffrey F."/>
            <person name="Villemur R."/>
        </authorList>
    </citation>
    <scope>NUCLEOTIDE SEQUENCE [LARGE SCALE GENOMIC DNA]</scope>
    <source>
        <strain evidence="1 2">JAM7</strain>
    </source>
</reference>
<evidence type="ECO:0000313" key="1">
    <source>
        <dbReference type="EMBL" id="AFJ02242.1"/>
    </source>
</evidence>
<proteinExistence type="predicted"/>
<evidence type="ECO:0000313" key="2">
    <source>
        <dbReference type="Proteomes" id="UP000009145"/>
    </source>
</evidence>
<name>I1YH49_METFJ</name>
<sequence>MGHLFRQIQFVIRVILTLIAAMCLHKTIDGQTQQNQAADHRWYILIKK</sequence>
<dbReference type="PATRIC" id="fig|754477.3.peg.1067"/>
<accession>I1YH49</accession>